<sequence>MPFDFETRAALIDTLRSACNLPDTWGDDLAEEAVTEEQVREAAREAMLTRQAPQIRIRRDHTDPAQIQTRAADALAFRMAGGDLPEASREFVNMSMRDLAADCLTRSGVSVRGMSADEVFSRAHGTSDFPLLVSNAMGKVAAQAYQAAESPLKALARQRTLPNFKESTSIRLGEMGRLQEMTEHGEFKHTSRAEAGESMALKTFGRAINVSRKLLIDDDLGLLGDMTAAMGQAAAQTEAEEMVALLSGNSVLSDGNPVFHASRGNLATGAPSELDEGALSAARQHMRTVKGLDGKTIIDAKPKFLIVGPELETRAEKLLASIYATTTDDVAAFAGKLSHVVEPRLAGPVWYLLADPARVASLQYGYLSAAQGVQIQRQEAWDTLGLKYRAWLDFGCGWLDWRGAYRAAGA</sequence>
<dbReference type="Proteomes" id="UP000198761">
    <property type="component" value="Unassembled WGS sequence"/>
</dbReference>
<dbReference type="AlphaFoldDB" id="A0A1H8HPE1"/>
<keyword evidence="2" id="KW-1185">Reference proteome</keyword>
<name>A0A1H8HPE1_9RHOB</name>
<reference evidence="1 2" key="1">
    <citation type="submission" date="2016-10" db="EMBL/GenBank/DDBJ databases">
        <authorList>
            <person name="de Groot N.N."/>
        </authorList>
    </citation>
    <scope>NUCLEOTIDE SEQUENCE [LARGE SCALE GENOMIC DNA]</scope>
    <source>
        <strain evidence="1 2">DSM 3857</strain>
    </source>
</reference>
<dbReference type="RefSeq" id="WP_245749454.1">
    <property type="nucleotide sequence ID" value="NZ_FOCE01000006.1"/>
</dbReference>
<protein>
    <submittedName>
        <fullName evidence="1">Mu-like prophage major head subunit gpT</fullName>
    </submittedName>
</protein>
<proteinExistence type="predicted"/>
<evidence type="ECO:0000313" key="2">
    <source>
        <dbReference type="Proteomes" id="UP000198761"/>
    </source>
</evidence>
<dbReference type="STRING" id="933059.SAMN04488103_1069"/>
<accession>A0A1H8HPE1</accession>
<dbReference type="EMBL" id="FOCE01000006">
    <property type="protein sequence ID" value="SEN58122.1"/>
    <property type="molecule type" value="Genomic_DNA"/>
</dbReference>
<evidence type="ECO:0000313" key="1">
    <source>
        <dbReference type="EMBL" id="SEN58122.1"/>
    </source>
</evidence>
<organism evidence="1 2">
    <name type="scientific">Gemmobacter aquatilis</name>
    <dbReference type="NCBI Taxonomy" id="933059"/>
    <lineage>
        <taxon>Bacteria</taxon>
        <taxon>Pseudomonadati</taxon>
        <taxon>Pseudomonadota</taxon>
        <taxon>Alphaproteobacteria</taxon>
        <taxon>Rhodobacterales</taxon>
        <taxon>Paracoccaceae</taxon>
        <taxon>Gemmobacter</taxon>
    </lineage>
</organism>
<dbReference type="Pfam" id="PF25209">
    <property type="entry name" value="Phage_capsid_4"/>
    <property type="match status" value="1"/>
</dbReference>
<gene>
    <name evidence="1" type="ORF">SAMN04488103_1069</name>
</gene>